<dbReference type="AlphaFoldDB" id="A0A0C9UXN7"/>
<sequence length="126" mass="13955">MRAASVHPDGAFTSKDTASEGIKQTNSELGKLRGEIENLEKEEGNGENDEGRKELEKKKKEEDKLCRLWWLQIGNVVEIKCEAESKTLEMLLFNFVGTEKVDSSNCGIFNLADGAARLGPNNVNVL</sequence>
<name>A0A0C9UXN7_SPHS4</name>
<keyword evidence="3" id="KW-1185">Reference proteome</keyword>
<dbReference type="EMBL" id="KN837273">
    <property type="protein sequence ID" value="KIJ29875.1"/>
    <property type="molecule type" value="Genomic_DNA"/>
</dbReference>
<dbReference type="HOGENOM" id="CLU_1982979_0_0_1"/>
<evidence type="ECO:0000313" key="3">
    <source>
        <dbReference type="Proteomes" id="UP000054279"/>
    </source>
</evidence>
<feature type="region of interest" description="Disordered" evidence="1">
    <location>
        <begin position="1"/>
        <end position="58"/>
    </location>
</feature>
<feature type="compositionally biased region" description="Basic and acidic residues" evidence="1">
    <location>
        <begin position="30"/>
        <end position="58"/>
    </location>
</feature>
<accession>A0A0C9UXN7</accession>
<dbReference type="Proteomes" id="UP000054279">
    <property type="component" value="Unassembled WGS sequence"/>
</dbReference>
<gene>
    <name evidence="2" type="ORF">M422DRAFT_268654</name>
</gene>
<protein>
    <submittedName>
        <fullName evidence="2">Uncharacterized protein</fullName>
    </submittedName>
</protein>
<evidence type="ECO:0000313" key="2">
    <source>
        <dbReference type="EMBL" id="KIJ29875.1"/>
    </source>
</evidence>
<reference evidence="2 3" key="1">
    <citation type="submission" date="2014-06" db="EMBL/GenBank/DDBJ databases">
        <title>Evolutionary Origins and Diversification of the Mycorrhizal Mutualists.</title>
        <authorList>
            <consortium name="DOE Joint Genome Institute"/>
            <consortium name="Mycorrhizal Genomics Consortium"/>
            <person name="Kohler A."/>
            <person name="Kuo A."/>
            <person name="Nagy L.G."/>
            <person name="Floudas D."/>
            <person name="Copeland A."/>
            <person name="Barry K.W."/>
            <person name="Cichocki N."/>
            <person name="Veneault-Fourrey C."/>
            <person name="LaButti K."/>
            <person name="Lindquist E.A."/>
            <person name="Lipzen A."/>
            <person name="Lundell T."/>
            <person name="Morin E."/>
            <person name="Murat C."/>
            <person name="Riley R."/>
            <person name="Ohm R."/>
            <person name="Sun H."/>
            <person name="Tunlid A."/>
            <person name="Henrissat B."/>
            <person name="Grigoriev I.V."/>
            <person name="Hibbett D.S."/>
            <person name="Martin F."/>
        </authorList>
    </citation>
    <scope>NUCLEOTIDE SEQUENCE [LARGE SCALE GENOMIC DNA]</scope>
    <source>
        <strain evidence="2 3">SS14</strain>
    </source>
</reference>
<evidence type="ECO:0000256" key="1">
    <source>
        <dbReference type="SAM" id="MobiDB-lite"/>
    </source>
</evidence>
<proteinExistence type="predicted"/>
<organism evidence="2 3">
    <name type="scientific">Sphaerobolus stellatus (strain SS14)</name>
    <dbReference type="NCBI Taxonomy" id="990650"/>
    <lineage>
        <taxon>Eukaryota</taxon>
        <taxon>Fungi</taxon>
        <taxon>Dikarya</taxon>
        <taxon>Basidiomycota</taxon>
        <taxon>Agaricomycotina</taxon>
        <taxon>Agaricomycetes</taxon>
        <taxon>Phallomycetidae</taxon>
        <taxon>Geastrales</taxon>
        <taxon>Sphaerobolaceae</taxon>
        <taxon>Sphaerobolus</taxon>
    </lineage>
</organism>